<dbReference type="SUPFAM" id="SSF50475">
    <property type="entry name" value="FMN-binding split barrel"/>
    <property type="match status" value="1"/>
</dbReference>
<feature type="domain" description="General stress protein FMN-binding split barrel" evidence="1">
    <location>
        <begin position="58"/>
        <end position="213"/>
    </location>
</feature>
<dbReference type="InterPro" id="IPR038725">
    <property type="entry name" value="YdaG_split_barrel_FMN-bd"/>
</dbReference>
<evidence type="ECO:0000313" key="2">
    <source>
        <dbReference type="EMBL" id="TWT32339.1"/>
    </source>
</evidence>
<comment type="caution">
    <text evidence="2">The sequence shown here is derived from an EMBL/GenBank/DDBJ whole genome shotgun (WGS) entry which is preliminary data.</text>
</comment>
<dbReference type="PANTHER" id="PTHR34818">
    <property type="entry name" value="PROTEIN BLI-3"/>
    <property type="match status" value="1"/>
</dbReference>
<dbReference type="InterPro" id="IPR012349">
    <property type="entry name" value="Split_barrel_FMN-bd"/>
</dbReference>
<evidence type="ECO:0000259" key="1">
    <source>
        <dbReference type="Pfam" id="PF16242"/>
    </source>
</evidence>
<keyword evidence="3" id="KW-1185">Reference proteome</keyword>
<dbReference type="AlphaFoldDB" id="A0A5C5V313"/>
<sequence length="225" mass="24894">MGAAQRQGLAAAWYVSCIQLDSADHASVGRTEFASTPPCGAFAQPKATTMGSPTTTPEKIDELYELIDGMEVALMTTRRPDGLLVTRPMATQDRGPLADLWFVTSIDTHKVDEIEADPHVSLGYYDHGSSEWVSVSGRASICQDRDKIHELYEDDWKMWFPDDGPGRDGGPDDPRLALIFVEALTVTYMKAKHSKPMTLFEIAKGRLTGKQPDIGREEHLDRAEL</sequence>
<dbReference type="Proteomes" id="UP000316714">
    <property type="component" value="Unassembled WGS sequence"/>
</dbReference>
<dbReference type="InterPro" id="IPR052917">
    <property type="entry name" value="Stress-Dev_Protein"/>
</dbReference>
<dbReference type="Gene3D" id="2.30.110.10">
    <property type="entry name" value="Electron Transport, Fmn-binding Protein, Chain A"/>
    <property type="match status" value="1"/>
</dbReference>
<proteinExistence type="predicted"/>
<protein>
    <submittedName>
        <fullName evidence="2">General stress protein 26</fullName>
    </submittedName>
</protein>
<name>A0A5C5V313_9BACT</name>
<dbReference type="Pfam" id="PF16242">
    <property type="entry name" value="Pyrid_ox_like"/>
    <property type="match status" value="1"/>
</dbReference>
<evidence type="ECO:0000313" key="3">
    <source>
        <dbReference type="Proteomes" id="UP000316714"/>
    </source>
</evidence>
<organism evidence="2 3">
    <name type="scientific">Posidoniimonas corsicana</name>
    <dbReference type="NCBI Taxonomy" id="1938618"/>
    <lineage>
        <taxon>Bacteria</taxon>
        <taxon>Pseudomonadati</taxon>
        <taxon>Planctomycetota</taxon>
        <taxon>Planctomycetia</taxon>
        <taxon>Pirellulales</taxon>
        <taxon>Lacipirellulaceae</taxon>
        <taxon>Posidoniimonas</taxon>
    </lineage>
</organism>
<dbReference type="PANTHER" id="PTHR34818:SF1">
    <property type="entry name" value="PROTEIN BLI-3"/>
    <property type="match status" value="1"/>
</dbReference>
<reference evidence="2 3" key="1">
    <citation type="submission" date="2019-02" db="EMBL/GenBank/DDBJ databases">
        <title>Deep-cultivation of Planctomycetes and their phenomic and genomic characterization uncovers novel biology.</title>
        <authorList>
            <person name="Wiegand S."/>
            <person name="Jogler M."/>
            <person name="Boedeker C."/>
            <person name="Pinto D."/>
            <person name="Vollmers J."/>
            <person name="Rivas-Marin E."/>
            <person name="Kohn T."/>
            <person name="Peeters S.H."/>
            <person name="Heuer A."/>
            <person name="Rast P."/>
            <person name="Oberbeckmann S."/>
            <person name="Bunk B."/>
            <person name="Jeske O."/>
            <person name="Meyerdierks A."/>
            <person name="Storesund J.E."/>
            <person name="Kallscheuer N."/>
            <person name="Luecker S."/>
            <person name="Lage O.M."/>
            <person name="Pohl T."/>
            <person name="Merkel B.J."/>
            <person name="Hornburger P."/>
            <person name="Mueller R.-W."/>
            <person name="Bruemmer F."/>
            <person name="Labrenz M."/>
            <person name="Spormann A.M."/>
            <person name="Op Den Camp H."/>
            <person name="Overmann J."/>
            <person name="Amann R."/>
            <person name="Jetten M.S.M."/>
            <person name="Mascher T."/>
            <person name="Medema M.H."/>
            <person name="Devos D.P."/>
            <person name="Kaster A.-K."/>
            <person name="Ovreas L."/>
            <person name="Rohde M."/>
            <person name="Galperin M.Y."/>
            <person name="Jogler C."/>
        </authorList>
    </citation>
    <scope>NUCLEOTIDE SEQUENCE [LARGE SCALE GENOMIC DNA]</scope>
    <source>
        <strain evidence="2 3">KOR34</strain>
    </source>
</reference>
<dbReference type="EMBL" id="SIHJ01000003">
    <property type="protein sequence ID" value="TWT32339.1"/>
    <property type="molecule type" value="Genomic_DNA"/>
</dbReference>
<accession>A0A5C5V313</accession>
<gene>
    <name evidence="2" type="primary">ydaG</name>
    <name evidence="2" type="ORF">KOR34_41020</name>
</gene>